<sequence length="73" mass="8120">MAIATTTSTSLRAGRSSGKGLFNKAVDRMVAARERQARRYVNGYLLSLDDATLSAYGYDRKELERESRFGSII</sequence>
<keyword evidence="2" id="KW-1185">Reference proteome</keyword>
<dbReference type="AlphaFoldDB" id="A0A7X3LR21"/>
<dbReference type="RefSeq" id="WP_160773781.1">
    <property type="nucleotide sequence ID" value="NZ_WUMV01000001.1"/>
</dbReference>
<comment type="caution">
    <text evidence="1">The sequence shown here is derived from an EMBL/GenBank/DDBJ whole genome shotgun (WGS) entry which is preliminary data.</text>
</comment>
<accession>A0A7X3LR21</accession>
<evidence type="ECO:0008006" key="3">
    <source>
        <dbReference type="Google" id="ProtNLM"/>
    </source>
</evidence>
<organism evidence="1 2">
    <name type="scientific">Stappia sediminis</name>
    <dbReference type="NCBI Taxonomy" id="2692190"/>
    <lineage>
        <taxon>Bacteria</taxon>
        <taxon>Pseudomonadati</taxon>
        <taxon>Pseudomonadota</taxon>
        <taxon>Alphaproteobacteria</taxon>
        <taxon>Hyphomicrobiales</taxon>
        <taxon>Stappiaceae</taxon>
        <taxon>Stappia</taxon>
    </lineage>
</organism>
<gene>
    <name evidence="1" type="ORF">GR183_01330</name>
</gene>
<evidence type="ECO:0000313" key="1">
    <source>
        <dbReference type="EMBL" id="MXN63532.1"/>
    </source>
</evidence>
<dbReference type="EMBL" id="WUMV01000001">
    <property type="protein sequence ID" value="MXN63532.1"/>
    <property type="molecule type" value="Genomic_DNA"/>
</dbReference>
<protein>
    <recommendedName>
        <fullName evidence="3">Aminoglycoside phosphotransferase</fullName>
    </recommendedName>
</protein>
<reference evidence="1 2" key="1">
    <citation type="submission" date="2019-12" db="EMBL/GenBank/DDBJ databases">
        <authorList>
            <person name="Li M."/>
        </authorList>
    </citation>
    <scope>NUCLEOTIDE SEQUENCE [LARGE SCALE GENOMIC DNA]</scope>
    <source>
        <strain evidence="1 2">GBMRC 2046</strain>
    </source>
</reference>
<name>A0A7X3LR21_9HYPH</name>
<dbReference type="Proteomes" id="UP000433101">
    <property type="component" value="Unassembled WGS sequence"/>
</dbReference>
<evidence type="ECO:0000313" key="2">
    <source>
        <dbReference type="Proteomes" id="UP000433101"/>
    </source>
</evidence>
<proteinExistence type="predicted"/>